<dbReference type="PANTHER" id="PTHR33515">
    <property type="entry name" value="RIBOSOME-BINDING FACTOR A, CHLOROPLASTIC-RELATED"/>
    <property type="match status" value="1"/>
</dbReference>
<evidence type="ECO:0000313" key="4">
    <source>
        <dbReference type="Proteomes" id="UP000886833"/>
    </source>
</evidence>
<dbReference type="EMBL" id="DVKQ01000034">
    <property type="protein sequence ID" value="HIT37409.1"/>
    <property type="molecule type" value="Genomic_DNA"/>
</dbReference>
<dbReference type="GO" id="GO:0005829">
    <property type="term" value="C:cytosol"/>
    <property type="evidence" value="ECO:0007669"/>
    <property type="project" value="TreeGrafter"/>
</dbReference>
<dbReference type="PROSITE" id="PS01319">
    <property type="entry name" value="RBFA"/>
    <property type="match status" value="1"/>
</dbReference>
<comment type="caution">
    <text evidence="3">The sequence shown here is derived from an EMBL/GenBank/DDBJ whole genome shotgun (WGS) entry which is preliminary data.</text>
</comment>
<proteinExistence type="inferred from homology"/>
<evidence type="ECO:0000256" key="2">
    <source>
        <dbReference type="HAMAP-Rule" id="MF_00003"/>
    </source>
</evidence>
<dbReference type="InterPro" id="IPR020053">
    <property type="entry name" value="Ribosome-bd_factorA_CS"/>
</dbReference>
<evidence type="ECO:0000313" key="3">
    <source>
        <dbReference type="EMBL" id="HIT37409.1"/>
    </source>
</evidence>
<dbReference type="Gene3D" id="3.30.300.20">
    <property type="match status" value="1"/>
</dbReference>
<dbReference type="GO" id="GO:0030490">
    <property type="term" value="P:maturation of SSU-rRNA"/>
    <property type="evidence" value="ECO:0007669"/>
    <property type="project" value="UniProtKB-UniRule"/>
</dbReference>
<keyword evidence="1 2" id="KW-0690">Ribosome biogenesis</keyword>
<dbReference type="HAMAP" id="MF_00003">
    <property type="entry name" value="RbfA"/>
    <property type="match status" value="1"/>
</dbReference>
<dbReference type="PANTHER" id="PTHR33515:SF1">
    <property type="entry name" value="RIBOSOME-BINDING FACTOR A, CHLOROPLASTIC-RELATED"/>
    <property type="match status" value="1"/>
</dbReference>
<dbReference type="Proteomes" id="UP000886833">
    <property type="component" value="Unassembled WGS sequence"/>
</dbReference>
<comment type="subunit">
    <text evidence="2">Monomer. Binds 30S ribosomal subunits, but not 50S ribosomal subunits or 70S ribosomes.</text>
</comment>
<comment type="similarity">
    <text evidence="2">Belongs to the RbfA family.</text>
</comment>
<dbReference type="InterPro" id="IPR023799">
    <property type="entry name" value="RbfA_dom_sf"/>
</dbReference>
<sequence length="114" mass="13201">MASIKIERINHMIMEEVSKILMLEIKDEDIKFVTITDCDTAGDLSYAKIYVTVLDKEKQEETLKALNNASSFIRGELAKRIEIRHIPELKFIYDESIVYGEHIDKIIDKLNEGK</sequence>
<name>A0A9D1GBT4_9FIRM</name>
<organism evidence="3 4">
    <name type="scientific">Candidatus Onthousia faecipullorum</name>
    <dbReference type="NCBI Taxonomy" id="2840887"/>
    <lineage>
        <taxon>Bacteria</taxon>
        <taxon>Bacillati</taxon>
        <taxon>Bacillota</taxon>
        <taxon>Bacilli</taxon>
        <taxon>Candidatus Onthousia</taxon>
    </lineage>
</organism>
<evidence type="ECO:0000256" key="1">
    <source>
        <dbReference type="ARBA" id="ARBA00022517"/>
    </source>
</evidence>
<dbReference type="InterPro" id="IPR015946">
    <property type="entry name" value="KH_dom-like_a/b"/>
</dbReference>
<accession>A0A9D1GBT4</accession>
<dbReference type="SUPFAM" id="SSF89919">
    <property type="entry name" value="Ribosome-binding factor A, RbfA"/>
    <property type="match status" value="1"/>
</dbReference>
<dbReference type="Pfam" id="PF02033">
    <property type="entry name" value="RBFA"/>
    <property type="match status" value="1"/>
</dbReference>
<comment type="function">
    <text evidence="2">One of several proteins that assist in the late maturation steps of the functional core of the 30S ribosomal subunit. Associates with free 30S ribosomal subunits (but not with 30S subunits that are part of 70S ribosomes or polysomes). Required for efficient processing of 16S rRNA. May interact with the 5'-terminal helix region of 16S rRNA.</text>
</comment>
<keyword evidence="2" id="KW-0963">Cytoplasm</keyword>
<gene>
    <name evidence="2 3" type="primary">rbfA</name>
    <name evidence="3" type="ORF">IAB59_02875</name>
</gene>
<protein>
    <recommendedName>
        <fullName evidence="2">Ribosome-binding factor A</fullName>
    </recommendedName>
</protein>
<comment type="subcellular location">
    <subcellularLocation>
        <location evidence="2">Cytoplasm</location>
    </subcellularLocation>
</comment>
<dbReference type="InterPro" id="IPR000238">
    <property type="entry name" value="RbfA"/>
</dbReference>
<dbReference type="GO" id="GO:0043024">
    <property type="term" value="F:ribosomal small subunit binding"/>
    <property type="evidence" value="ECO:0007669"/>
    <property type="project" value="TreeGrafter"/>
</dbReference>
<reference evidence="3" key="2">
    <citation type="journal article" date="2021" name="PeerJ">
        <title>Extensive microbial diversity within the chicken gut microbiome revealed by metagenomics and culture.</title>
        <authorList>
            <person name="Gilroy R."/>
            <person name="Ravi A."/>
            <person name="Getino M."/>
            <person name="Pursley I."/>
            <person name="Horton D.L."/>
            <person name="Alikhan N.F."/>
            <person name="Baker D."/>
            <person name="Gharbi K."/>
            <person name="Hall N."/>
            <person name="Watson M."/>
            <person name="Adriaenssens E.M."/>
            <person name="Foster-Nyarko E."/>
            <person name="Jarju S."/>
            <person name="Secka A."/>
            <person name="Antonio M."/>
            <person name="Oren A."/>
            <person name="Chaudhuri R.R."/>
            <person name="La Ragione R."/>
            <person name="Hildebrand F."/>
            <person name="Pallen M.J."/>
        </authorList>
    </citation>
    <scope>NUCLEOTIDE SEQUENCE</scope>
    <source>
        <strain evidence="3">CHK195-26880</strain>
    </source>
</reference>
<dbReference type="AlphaFoldDB" id="A0A9D1GBT4"/>
<reference evidence="3" key="1">
    <citation type="submission" date="2020-10" db="EMBL/GenBank/DDBJ databases">
        <authorList>
            <person name="Gilroy R."/>
        </authorList>
    </citation>
    <scope>NUCLEOTIDE SEQUENCE</scope>
    <source>
        <strain evidence="3">CHK195-26880</strain>
    </source>
</reference>
<dbReference type="NCBIfam" id="TIGR00082">
    <property type="entry name" value="rbfA"/>
    <property type="match status" value="1"/>
</dbReference>